<organism evidence="8 9">
    <name type="scientific">Bacteroides cellulosilyticus</name>
    <dbReference type="NCBI Taxonomy" id="246787"/>
    <lineage>
        <taxon>Bacteria</taxon>
        <taxon>Pseudomonadati</taxon>
        <taxon>Bacteroidota</taxon>
        <taxon>Bacteroidia</taxon>
        <taxon>Bacteroidales</taxon>
        <taxon>Bacteroidaceae</taxon>
        <taxon>Bacteroides</taxon>
    </lineage>
</organism>
<dbReference type="FunFam" id="3.20.20.100:FF:000015">
    <property type="entry name" value="Oxidoreductase, aldo/keto reductase family"/>
    <property type="match status" value="1"/>
</dbReference>
<evidence type="ECO:0000313" key="8">
    <source>
        <dbReference type="EMBL" id="ALJ61896.1"/>
    </source>
</evidence>
<dbReference type="EMBL" id="CP012801">
    <property type="protein sequence ID" value="ALJ61896.1"/>
    <property type="molecule type" value="Genomic_DNA"/>
</dbReference>
<dbReference type="AlphaFoldDB" id="A0A0P0GNX9"/>
<feature type="domain" description="NADP-dependent oxidoreductase" evidence="7">
    <location>
        <begin position="49"/>
        <end position="279"/>
    </location>
</feature>
<evidence type="ECO:0000256" key="2">
    <source>
        <dbReference type="ARBA" id="ARBA00022857"/>
    </source>
</evidence>
<accession>A0A0P0GNX9</accession>
<gene>
    <name evidence="8" type="primary">yvgN</name>
    <name evidence="8" type="ORF">BcellWH2_04682</name>
</gene>
<dbReference type="GO" id="GO:0016616">
    <property type="term" value="F:oxidoreductase activity, acting on the CH-OH group of donors, NAD or NADP as acceptor"/>
    <property type="evidence" value="ECO:0007669"/>
    <property type="project" value="UniProtKB-ARBA"/>
</dbReference>
<dbReference type="SUPFAM" id="SSF51430">
    <property type="entry name" value="NAD(P)-linked oxidoreductase"/>
    <property type="match status" value="1"/>
</dbReference>
<name>A0A0P0GNX9_9BACE</name>
<dbReference type="PROSITE" id="PS00062">
    <property type="entry name" value="ALDOKETO_REDUCTASE_2"/>
    <property type="match status" value="1"/>
</dbReference>
<keyword evidence="3 8" id="KW-0560">Oxidoreductase</keyword>
<keyword evidence="2" id="KW-0521">NADP</keyword>
<evidence type="ECO:0000256" key="4">
    <source>
        <dbReference type="PIRSR" id="PIRSR000097-1"/>
    </source>
</evidence>
<sequence>MSGDIKEVKCFNIKSNKEKIIMQKVKLNNGIEMPILGFGVYQIEDQTLCEQCVYDAIETGYRSIDTAAAYGNEEAVGRAIKRSGVPREDLFITTKLWISDAGYDKAKKAFEASMKRLQLDYLDLYLIHQPFNDYYGAWRAMEELYKEGSIRSIGVSNFMPDRLVDLILHNEITPAVNQVETNPFYQQIEAEAFMQEKGVQIESWAPFAEGKNNMFQNETLAAIASKYGKSIAQVVLRWLIQRNIVVIPKSIRKERIIENFNVSDFELTKEDMKKIAALDTNTSCFFSHRDPKMVEWLSGLH</sequence>
<evidence type="ECO:0000256" key="6">
    <source>
        <dbReference type="PIRSR" id="PIRSR000097-3"/>
    </source>
</evidence>
<evidence type="ECO:0000256" key="1">
    <source>
        <dbReference type="ARBA" id="ARBA00007905"/>
    </source>
</evidence>
<evidence type="ECO:0000313" key="9">
    <source>
        <dbReference type="Proteomes" id="UP000061809"/>
    </source>
</evidence>
<feature type="active site" description="Proton donor" evidence="4">
    <location>
        <position position="70"/>
    </location>
</feature>
<comment type="similarity">
    <text evidence="1">Belongs to the aldo/keto reductase family.</text>
</comment>
<dbReference type="InterPro" id="IPR020471">
    <property type="entry name" value="AKR"/>
</dbReference>
<dbReference type="Gene3D" id="3.20.20.100">
    <property type="entry name" value="NADP-dependent oxidoreductase domain"/>
    <property type="match status" value="1"/>
</dbReference>
<dbReference type="KEGG" id="bcel:BcellWH2_04682"/>
<dbReference type="PATRIC" id="fig|246787.4.peg.4838"/>
<dbReference type="Pfam" id="PF00248">
    <property type="entry name" value="Aldo_ket_red"/>
    <property type="match status" value="1"/>
</dbReference>
<dbReference type="Proteomes" id="UP000061809">
    <property type="component" value="Chromosome"/>
</dbReference>
<evidence type="ECO:0000259" key="7">
    <source>
        <dbReference type="Pfam" id="PF00248"/>
    </source>
</evidence>
<dbReference type="EC" id="1.1.1.-" evidence="8"/>
<dbReference type="PROSITE" id="PS00798">
    <property type="entry name" value="ALDOKETO_REDUCTASE_1"/>
    <property type="match status" value="1"/>
</dbReference>
<reference evidence="8 9" key="1">
    <citation type="journal article" date="2015" name="Science">
        <title>Genetic determinants of in vivo fitness and diet responsiveness in multiple human gut Bacteroides.</title>
        <authorList>
            <person name="Wu M."/>
            <person name="McNulty N.P."/>
            <person name="Rodionov D.A."/>
            <person name="Khoroshkin M.S."/>
            <person name="Griffin N.W."/>
            <person name="Cheng J."/>
            <person name="Latreille P."/>
            <person name="Kerstetter R.A."/>
            <person name="Terrapon N."/>
            <person name="Henrissat B."/>
            <person name="Osterman A.L."/>
            <person name="Gordon J.I."/>
        </authorList>
    </citation>
    <scope>NUCLEOTIDE SEQUENCE [LARGE SCALE GENOMIC DNA]</scope>
    <source>
        <strain evidence="8 9">WH2</strain>
    </source>
</reference>
<protein>
    <submittedName>
        <fullName evidence="8">Glyoxal reductase</fullName>
        <ecNumber evidence="8">1.1.1.-</ecNumber>
    </submittedName>
</protein>
<dbReference type="CDD" id="cd19133">
    <property type="entry name" value="AKR_AKR5F1"/>
    <property type="match status" value="1"/>
</dbReference>
<dbReference type="PIRSF" id="PIRSF000097">
    <property type="entry name" value="AKR"/>
    <property type="match status" value="1"/>
</dbReference>
<feature type="site" description="Lowers pKa of active site Tyr" evidence="6">
    <location>
        <position position="95"/>
    </location>
</feature>
<proteinExistence type="inferred from homology"/>
<dbReference type="InterPro" id="IPR036812">
    <property type="entry name" value="NAD(P)_OxRdtase_dom_sf"/>
</dbReference>
<dbReference type="InterPro" id="IPR023210">
    <property type="entry name" value="NADP_OxRdtase_dom"/>
</dbReference>
<dbReference type="PANTHER" id="PTHR43827">
    <property type="entry name" value="2,5-DIKETO-D-GLUCONIC ACID REDUCTASE"/>
    <property type="match status" value="1"/>
</dbReference>
<feature type="binding site" evidence="5">
    <location>
        <position position="128"/>
    </location>
    <ligand>
        <name>substrate</name>
    </ligand>
</feature>
<dbReference type="PANTHER" id="PTHR43827:SF3">
    <property type="entry name" value="NADP-DEPENDENT OXIDOREDUCTASE DOMAIN-CONTAINING PROTEIN"/>
    <property type="match status" value="1"/>
</dbReference>
<dbReference type="PRINTS" id="PR00069">
    <property type="entry name" value="ALDKETRDTASE"/>
</dbReference>
<evidence type="ECO:0000256" key="5">
    <source>
        <dbReference type="PIRSR" id="PIRSR000097-2"/>
    </source>
</evidence>
<evidence type="ECO:0000256" key="3">
    <source>
        <dbReference type="ARBA" id="ARBA00023002"/>
    </source>
</evidence>
<dbReference type="InterPro" id="IPR018170">
    <property type="entry name" value="Aldo/ket_reductase_CS"/>
</dbReference>